<dbReference type="AlphaFoldDB" id="A0A1I4FAQ5"/>
<protein>
    <submittedName>
        <fullName evidence="1">Uncharacterized protein</fullName>
    </submittedName>
</protein>
<proteinExistence type="predicted"/>
<name>A0A1I4FAQ5_9ACTN</name>
<dbReference type="RefSeq" id="WP_012887466.1">
    <property type="nucleotide sequence ID" value="NZ_FOQY01000060.1"/>
</dbReference>
<keyword evidence="2" id="KW-1185">Reference proteome</keyword>
<sequence length="106" mass="11161">MSARKPYTYVTAVLRGGVIRLDVAFSTSEVGVLAAVTDNKRPFLDLATPEAQVSVSTTGGGPVTEQDVSLARDIFNAAARYLTDCERLHAEQAAGPTLPGLDEIPA</sequence>
<dbReference type="Proteomes" id="UP000199111">
    <property type="component" value="Unassembled WGS sequence"/>
</dbReference>
<evidence type="ECO:0000313" key="1">
    <source>
        <dbReference type="EMBL" id="SFL15082.1"/>
    </source>
</evidence>
<evidence type="ECO:0000313" key="2">
    <source>
        <dbReference type="Proteomes" id="UP000199111"/>
    </source>
</evidence>
<accession>A0A1I4FAQ5</accession>
<dbReference type="GeneID" id="96303690"/>
<gene>
    <name evidence="1" type="ORF">SAMN05216275_16010</name>
</gene>
<organism evidence="1 2">
    <name type="scientific">Streptosporangium canum</name>
    <dbReference type="NCBI Taxonomy" id="324952"/>
    <lineage>
        <taxon>Bacteria</taxon>
        <taxon>Bacillati</taxon>
        <taxon>Actinomycetota</taxon>
        <taxon>Actinomycetes</taxon>
        <taxon>Streptosporangiales</taxon>
        <taxon>Streptosporangiaceae</taxon>
        <taxon>Streptosporangium</taxon>
    </lineage>
</organism>
<reference evidence="2" key="1">
    <citation type="submission" date="2016-10" db="EMBL/GenBank/DDBJ databases">
        <authorList>
            <person name="Varghese N."/>
            <person name="Submissions S."/>
        </authorList>
    </citation>
    <scope>NUCLEOTIDE SEQUENCE [LARGE SCALE GENOMIC DNA]</scope>
    <source>
        <strain evidence="2">CGMCC 4.2126</strain>
    </source>
</reference>
<dbReference type="EMBL" id="FOQY01000060">
    <property type="protein sequence ID" value="SFL15082.1"/>
    <property type="molecule type" value="Genomic_DNA"/>
</dbReference>